<evidence type="ECO:0000256" key="1">
    <source>
        <dbReference type="ARBA" id="ARBA00004561"/>
    </source>
</evidence>
<keyword evidence="3" id="KW-0732">Signal</keyword>
<dbReference type="SUPFAM" id="SSF49401">
    <property type="entry name" value="Bacterial adhesins"/>
    <property type="match status" value="1"/>
</dbReference>
<organism evidence="6">
    <name type="scientific">Citrobacter farmeri</name>
    <dbReference type="NCBI Taxonomy" id="67824"/>
    <lineage>
        <taxon>Bacteria</taxon>
        <taxon>Pseudomonadati</taxon>
        <taxon>Pseudomonadota</taxon>
        <taxon>Gammaproteobacteria</taxon>
        <taxon>Enterobacterales</taxon>
        <taxon>Enterobacteriaceae</taxon>
        <taxon>Citrobacter</taxon>
    </lineage>
</organism>
<sequence>MLFFSHSFCHAAFVLKNCFPNRANYAIDWSYDLSPADNAQGKLVSAGVLVGNGPPLTADCECTAAISGSSKISDVIYVTSPLQTGSTAGYGYLTSHLDLDIDVYTNTSGATSISSLIQVSINSYPTTSPISKIESQEIVESNGSVCRAGTQPVPGTPARQFSWNAINARLYIKSPILGVETIPPTLVAQVAVCLYNTTGCTASASYPAASIYLSGTISAPLSCTINAGSTIEVDLGNLVSTNFVHKGSPPDGFALKAVDINFHCDSAAVSNSDKIKLTLSADQGVSDGESGLIAKMVDRDDIGVRMYDSNSHDVRLDGTAEFPVVLDSRGNGSIKMQAAPVSTTANPPKGGKFEGNVTVKMDIK</sequence>
<dbReference type="OrthoDB" id="6505839at2"/>
<dbReference type="GO" id="GO:0043709">
    <property type="term" value="P:cell adhesion involved in single-species biofilm formation"/>
    <property type="evidence" value="ECO:0007669"/>
    <property type="project" value="TreeGrafter"/>
</dbReference>
<dbReference type="Gene3D" id="2.60.40.1090">
    <property type="entry name" value="Fimbrial-type adhesion domain"/>
    <property type="match status" value="1"/>
</dbReference>
<gene>
    <name evidence="6" type="ORF">I8Y00_000987</name>
</gene>
<comment type="subcellular location">
    <subcellularLocation>
        <location evidence="1">Fimbrium</location>
    </subcellularLocation>
</comment>
<evidence type="ECO:0000256" key="4">
    <source>
        <dbReference type="ARBA" id="ARBA00023263"/>
    </source>
</evidence>
<dbReference type="Proteomes" id="UP000864563">
    <property type="component" value="Unassembled WGS sequence"/>
</dbReference>
<accession>A0A8H9TU93</accession>
<comment type="similarity">
    <text evidence="2">Belongs to the fimbrial protein family.</text>
</comment>
<dbReference type="InterPro" id="IPR000259">
    <property type="entry name" value="Adhesion_dom_fimbrial"/>
</dbReference>
<protein>
    <submittedName>
        <fullName evidence="6">Fimbrial protein</fullName>
    </submittedName>
</protein>
<evidence type="ECO:0000259" key="5">
    <source>
        <dbReference type="Pfam" id="PF00419"/>
    </source>
</evidence>
<dbReference type="Pfam" id="PF00419">
    <property type="entry name" value="Fimbrial"/>
    <property type="match status" value="1"/>
</dbReference>
<proteinExistence type="inferred from homology"/>
<dbReference type="EMBL" id="DACSDU010000003">
    <property type="protein sequence ID" value="HAT1584681.1"/>
    <property type="molecule type" value="Genomic_DNA"/>
</dbReference>
<evidence type="ECO:0000256" key="2">
    <source>
        <dbReference type="ARBA" id="ARBA00006671"/>
    </source>
</evidence>
<keyword evidence="4" id="KW-0281">Fimbrium</keyword>
<dbReference type="KEGG" id="cfar:CI104_15470"/>
<dbReference type="PANTHER" id="PTHR33420">
    <property type="entry name" value="FIMBRIAL SUBUNIT ELFA-RELATED"/>
    <property type="match status" value="1"/>
</dbReference>
<feature type="domain" description="Fimbrial-type adhesion" evidence="5">
    <location>
        <begin position="211"/>
        <end position="363"/>
    </location>
</feature>
<dbReference type="InterPro" id="IPR050263">
    <property type="entry name" value="Bact_Fimbrial_Adh_Pro"/>
</dbReference>
<comment type="caution">
    <text evidence="6">The sequence shown here is derived from an EMBL/GenBank/DDBJ whole genome shotgun (WGS) entry which is preliminary data.</text>
</comment>
<evidence type="ECO:0000313" key="6">
    <source>
        <dbReference type="EMBL" id="HAT1584681.1"/>
    </source>
</evidence>
<name>A0A8H9TU93_9ENTR</name>
<dbReference type="InterPro" id="IPR008966">
    <property type="entry name" value="Adhesion_dom_sf"/>
</dbReference>
<reference evidence="6" key="2">
    <citation type="submission" date="2020-11" db="EMBL/GenBank/DDBJ databases">
        <authorList>
            <consortium name="NCBI Pathogen Detection Project"/>
        </authorList>
    </citation>
    <scope>NUCLEOTIDE SEQUENCE</scope>
    <source>
        <strain evidence="6">YDC697-2</strain>
    </source>
</reference>
<dbReference type="InterPro" id="IPR036937">
    <property type="entry name" value="Adhesion_dom_fimbrial_sf"/>
</dbReference>
<dbReference type="AlphaFoldDB" id="A0A8H9TU93"/>
<evidence type="ECO:0000256" key="3">
    <source>
        <dbReference type="ARBA" id="ARBA00022729"/>
    </source>
</evidence>
<dbReference type="GO" id="GO:0009289">
    <property type="term" value="C:pilus"/>
    <property type="evidence" value="ECO:0007669"/>
    <property type="project" value="UniProtKB-SubCell"/>
</dbReference>
<reference evidence="6" key="1">
    <citation type="journal article" date="2018" name="Genome Biol.">
        <title>SKESA: strategic k-mer extension for scrupulous assemblies.</title>
        <authorList>
            <person name="Souvorov A."/>
            <person name="Agarwala R."/>
            <person name="Lipman D.J."/>
        </authorList>
    </citation>
    <scope>NUCLEOTIDE SEQUENCE</scope>
    <source>
        <strain evidence="6">YDC697-2</strain>
    </source>
</reference>
<dbReference type="PANTHER" id="PTHR33420:SF31">
    <property type="entry name" value="TYPE 1 FIMBRIN D-MANNOSE SPECIFIC ADHESIN"/>
    <property type="match status" value="1"/>
</dbReference>